<reference evidence="4" key="1">
    <citation type="journal article" date="2020" name="Cell">
        <title>Large-Scale Comparative Analyses of Tick Genomes Elucidate Their Genetic Diversity and Vector Capacities.</title>
        <authorList>
            <consortium name="Tick Genome and Microbiome Consortium (TIGMIC)"/>
            <person name="Jia N."/>
            <person name="Wang J."/>
            <person name="Shi W."/>
            <person name="Du L."/>
            <person name="Sun Y."/>
            <person name="Zhan W."/>
            <person name="Jiang J.F."/>
            <person name="Wang Q."/>
            <person name="Zhang B."/>
            <person name="Ji P."/>
            <person name="Bell-Sakyi L."/>
            <person name="Cui X.M."/>
            <person name="Yuan T.T."/>
            <person name="Jiang B.G."/>
            <person name="Yang W.F."/>
            <person name="Lam T.T."/>
            <person name="Chang Q.C."/>
            <person name="Ding S.J."/>
            <person name="Wang X.J."/>
            <person name="Zhu J.G."/>
            <person name="Ruan X.D."/>
            <person name="Zhao L."/>
            <person name="Wei J.T."/>
            <person name="Ye R.Z."/>
            <person name="Que T.C."/>
            <person name="Du C.H."/>
            <person name="Zhou Y.H."/>
            <person name="Cheng J.X."/>
            <person name="Dai P.F."/>
            <person name="Guo W.B."/>
            <person name="Han X.H."/>
            <person name="Huang E.J."/>
            <person name="Li L.F."/>
            <person name="Wei W."/>
            <person name="Gao Y.C."/>
            <person name="Liu J.Z."/>
            <person name="Shao H.Z."/>
            <person name="Wang X."/>
            <person name="Wang C.C."/>
            <person name="Yang T.C."/>
            <person name="Huo Q.B."/>
            <person name="Li W."/>
            <person name="Chen H.Y."/>
            <person name="Chen S.E."/>
            <person name="Zhou L.G."/>
            <person name="Ni X.B."/>
            <person name="Tian J.H."/>
            <person name="Sheng Y."/>
            <person name="Liu T."/>
            <person name="Pan Y.S."/>
            <person name="Xia L.Y."/>
            <person name="Li J."/>
            <person name="Zhao F."/>
            <person name="Cao W.C."/>
        </authorList>
    </citation>
    <scope>NUCLEOTIDE SEQUENCE</scope>
    <source>
        <strain evidence="4">Rmic-2018</strain>
    </source>
</reference>
<dbReference type="AlphaFoldDB" id="A0A9J6E538"/>
<evidence type="ECO:0000259" key="3">
    <source>
        <dbReference type="PROSITE" id="PS50158"/>
    </source>
</evidence>
<accession>A0A9J6E538</accession>
<evidence type="ECO:0000256" key="2">
    <source>
        <dbReference type="SAM" id="MobiDB-lite"/>
    </source>
</evidence>
<feature type="compositionally biased region" description="Basic and acidic residues" evidence="2">
    <location>
        <begin position="62"/>
        <end position="72"/>
    </location>
</feature>
<dbReference type="Proteomes" id="UP000821866">
    <property type="component" value="Chromosome 3"/>
</dbReference>
<evidence type="ECO:0000313" key="5">
    <source>
        <dbReference type="Proteomes" id="UP000821866"/>
    </source>
</evidence>
<feature type="region of interest" description="Disordered" evidence="2">
    <location>
        <begin position="62"/>
        <end position="85"/>
    </location>
</feature>
<gene>
    <name evidence="4" type="ORF">HPB51_002224</name>
</gene>
<evidence type="ECO:0000256" key="1">
    <source>
        <dbReference type="PROSITE-ProRule" id="PRU00047"/>
    </source>
</evidence>
<dbReference type="Gene3D" id="4.10.60.10">
    <property type="entry name" value="Zinc finger, CCHC-type"/>
    <property type="match status" value="1"/>
</dbReference>
<reference evidence="4" key="2">
    <citation type="submission" date="2021-09" db="EMBL/GenBank/DDBJ databases">
        <authorList>
            <person name="Jia N."/>
            <person name="Wang J."/>
            <person name="Shi W."/>
            <person name="Du L."/>
            <person name="Sun Y."/>
            <person name="Zhan W."/>
            <person name="Jiang J."/>
            <person name="Wang Q."/>
            <person name="Zhang B."/>
            <person name="Ji P."/>
            <person name="Sakyi L.B."/>
            <person name="Cui X."/>
            <person name="Yuan T."/>
            <person name="Jiang B."/>
            <person name="Yang W."/>
            <person name="Lam T.T.-Y."/>
            <person name="Chang Q."/>
            <person name="Ding S."/>
            <person name="Wang X."/>
            <person name="Zhu J."/>
            <person name="Ruan X."/>
            <person name="Zhao L."/>
            <person name="Wei J."/>
            <person name="Que T."/>
            <person name="Du C."/>
            <person name="Cheng J."/>
            <person name="Dai P."/>
            <person name="Han X."/>
            <person name="Huang E."/>
            <person name="Gao Y."/>
            <person name="Liu J."/>
            <person name="Shao H."/>
            <person name="Ye R."/>
            <person name="Li L."/>
            <person name="Wei W."/>
            <person name="Wang X."/>
            <person name="Wang C."/>
            <person name="Huo Q."/>
            <person name="Li W."/>
            <person name="Guo W."/>
            <person name="Chen H."/>
            <person name="Chen S."/>
            <person name="Zhou L."/>
            <person name="Zhou L."/>
            <person name="Ni X."/>
            <person name="Tian J."/>
            <person name="Zhou Y."/>
            <person name="Sheng Y."/>
            <person name="Liu T."/>
            <person name="Pan Y."/>
            <person name="Xia L."/>
            <person name="Li J."/>
            <person name="Zhao F."/>
            <person name="Cao W."/>
        </authorList>
    </citation>
    <scope>NUCLEOTIDE SEQUENCE</scope>
    <source>
        <strain evidence="4">Rmic-2018</strain>
        <tissue evidence="4">Larvae</tissue>
    </source>
</reference>
<evidence type="ECO:0000313" key="4">
    <source>
        <dbReference type="EMBL" id="KAH8029667.1"/>
    </source>
</evidence>
<dbReference type="PROSITE" id="PS50158">
    <property type="entry name" value="ZF_CCHC"/>
    <property type="match status" value="2"/>
</dbReference>
<name>A0A9J6E538_RHIMP</name>
<sequence length="181" mass="20323">MPSFEYAVVLQRVLMRSLAEDRVIQYRRCMKTETDAADSAVQSRDEQVKAILKFLQVDVKGRENSRASREKPASGSPSPNRKNIASIRTPPYLAYELALTVRSSSAGPNSRPEQTVCPLCGISGHLTRDCRDTQSAEEKRQRLSSNSSCFGCGKQEHIARSCRTAPWLKCYRCSRRHISAQ</sequence>
<proteinExistence type="predicted"/>
<dbReference type="VEuPathDB" id="VectorBase:LOC119172625"/>
<dbReference type="PANTHER" id="PTHR47331:SF1">
    <property type="entry name" value="GAG-LIKE PROTEIN"/>
    <property type="match status" value="1"/>
</dbReference>
<keyword evidence="1" id="KW-0862">Zinc</keyword>
<protein>
    <recommendedName>
        <fullName evidence="3">CCHC-type domain-containing protein</fullName>
    </recommendedName>
</protein>
<dbReference type="GO" id="GO:0003676">
    <property type="term" value="F:nucleic acid binding"/>
    <property type="evidence" value="ECO:0007669"/>
    <property type="project" value="InterPro"/>
</dbReference>
<keyword evidence="1" id="KW-0479">Metal-binding</keyword>
<feature type="domain" description="CCHC-type" evidence="3">
    <location>
        <begin position="149"/>
        <end position="163"/>
    </location>
</feature>
<feature type="domain" description="CCHC-type" evidence="3">
    <location>
        <begin position="117"/>
        <end position="132"/>
    </location>
</feature>
<dbReference type="InterPro" id="IPR001878">
    <property type="entry name" value="Znf_CCHC"/>
</dbReference>
<dbReference type="SMART" id="SM00343">
    <property type="entry name" value="ZnF_C2HC"/>
    <property type="match status" value="2"/>
</dbReference>
<comment type="caution">
    <text evidence="4">The sequence shown here is derived from an EMBL/GenBank/DDBJ whole genome shotgun (WGS) entry which is preliminary data.</text>
</comment>
<keyword evidence="5" id="KW-1185">Reference proteome</keyword>
<dbReference type="EMBL" id="JABSTU010000005">
    <property type="protein sequence ID" value="KAH8029667.1"/>
    <property type="molecule type" value="Genomic_DNA"/>
</dbReference>
<organism evidence="4 5">
    <name type="scientific">Rhipicephalus microplus</name>
    <name type="common">Cattle tick</name>
    <name type="synonym">Boophilus microplus</name>
    <dbReference type="NCBI Taxonomy" id="6941"/>
    <lineage>
        <taxon>Eukaryota</taxon>
        <taxon>Metazoa</taxon>
        <taxon>Ecdysozoa</taxon>
        <taxon>Arthropoda</taxon>
        <taxon>Chelicerata</taxon>
        <taxon>Arachnida</taxon>
        <taxon>Acari</taxon>
        <taxon>Parasitiformes</taxon>
        <taxon>Ixodida</taxon>
        <taxon>Ixodoidea</taxon>
        <taxon>Ixodidae</taxon>
        <taxon>Rhipicephalinae</taxon>
        <taxon>Rhipicephalus</taxon>
        <taxon>Boophilus</taxon>
    </lineage>
</organism>
<dbReference type="PANTHER" id="PTHR47331">
    <property type="entry name" value="PHD-TYPE DOMAIN-CONTAINING PROTEIN"/>
    <property type="match status" value="1"/>
</dbReference>
<dbReference type="GO" id="GO:0008270">
    <property type="term" value="F:zinc ion binding"/>
    <property type="evidence" value="ECO:0007669"/>
    <property type="project" value="UniProtKB-KW"/>
</dbReference>
<dbReference type="SUPFAM" id="SSF57756">
    <property type="entry name" value="Retrovirus zinc finger-like domains"/>
    <property type="match status" value="2"/>
</dbReference>
<keyword evidence="1" id="KW-0863">Zinc-finger</keyword>
<dbReference type="InterPro" id="IPR036875">
    <property type="entry name" value="Znf_CCHC_sf"/>
</dbReference>